<reference evidence="2 3" key="1">
    <citation type="journal article" date="2010" name="Nature">
        <title>Genome sequencing and analysis of the model grass Brachypodium distachyon.</title>
        <authorList>
            <consortium name="International Brachypodium Initiative"/>
        </authorList>
    </citation>
    <scope>NUCLEOTIDE SEQUENCE [LARGE SCALE GENOMIC DNA]</scope>
    <source>
        <strain evidence="2 3">Bd21</strain>
    </source>
</reference>
<dbReference type="Gramene" id="KQK06112">
    <property type="protein sequence ID" value="KQK06112"/>
    <property type="gene ID" value="BRADI_2g24490v3"/>
</dbReference>
<evidence type="ECO:0000313" key="4">
    <source>
        <dbReference type="Proteomes" id="UP000008810"/>
    </source>
</evidence>
<feature type="compositionally biased region" description="Acidic residues" evidence="1">
    <location>
        <begin position="53"/>
        <end position="71"/>
    </location>
</feature>
<evidence type="ECO:0000256" key="1">
    <source>
        <dbReference type="SAM" id="MobiDB-lite"/>
    </source>
</evidence>
<proteinExistence type="predicted"/>
<dbReference type="AlphaFoldDB" id="A0A0Q3G475"/>
<dbReference type="EnsemblPlants" id="KQK06112">
    <property type="protein sequence ID" value="KQK06112"/>
    <property type="gene ID" value="BRADI_2g24490v3"/>
</dbReference>
<dbReference type="InParanoid" id="A0A0Q3G475"/>
<evidence type="ECO:0000313" key="2">
    <source>
        <dbReference type="EMBL" id="KQK06112.1"/>
    </source>
</evidence>
<dbReference type="EMBL" id="CM000881">
    <property type="protein sequence ID" value="KQK06112.1"/>
    <property type="molecule type" value="Genomic_DNA"/>
</dbReference>
<organism evidence="2">
    <name type="scientific">Brachypodium distachyon</name>
    <name type="common">Purple false brome</name>
    <name type="synonym">Trachynia distachya</name>
    <dbReference type="NCBI Taxonomy" id="15368"/>
    <lineage>
        <taxon>Eukaryota</taxon>
        <taxon>Viridiplantae</taxon>
        <taxon>Streptophyta</taxon>
        <taxon>Embryophyta</taxon>
        <taxon>Tracheophyta</taxon>
        <taxon>Spermatophyta</taxon>
        <taxon>Magnoliopsida</taxon>
        <taxon>Liliopsida</taxon>
        <taxon>Poales</taxon>
        <taxon>Poaceae</taxon>
        <taxon>BOP clade</taxon>
        <taxon>Pooideae</taxon>
        <taxon>Stipodae</taxon>
        <taxon>Brachypodieae</taxon>
        <taxon>Brachypodium</taxon>
    </lineage>
</organism>
<accession>A0A0Q3G475</accession>
<reference evidence="3" key="3">
    <citation type="submission" date="2018-08" db="UniProtKB">
        <authorList>
            <consortium name="EnsemblPlants"/>
        </authorList>
    </citation>
    <scope>IDENTIFICATION</scope>
    <source>
        <strain evidence="3">cv. Bd21</strain>
    </source>
</reference>
<evidence type="ECO:0000313" key="3">
    <source>
        <dbReference type="EnsemblPlants" id="KQK06112"/>
    </source>
</evidence>
<protein>
    <submittedName>
        <fullName evidence="2 3">Uncharacterized protein</fullName>
    </submittedName>
</protein>
<gene>
    <name evidence="2" type="ORF">BRADI_2g24490v3</name>
</gene>
<dbReference type="Proteomes" id="UP000008810">
    <property type="component" value="Chromosome 2"/>
</dbReference>
<name>A0A0Q3G475_BRADI</name>
<feature type="region of interest" description="Disordered" evidence="1">
    <location>
        <begin position="25"/>
        <end position="71"/>
    </location>
</feature>
<reference evidence="2" key="2">
    <citation type="submission" date="2017-06" db="EMBL/GenBank/DDBJ databases">
        <title>WGS assembly of Brachypodium distachyon.</title>
        <authorList>
            <consortium name="The International Brachypodium Initiative"/>
            <person name="Lucas S."/>
            <person name="Harmon-Smith M."/>
            <person name="Lail K."/>
            <person name="Tice H."/>
            <person name="Grimwood J."/>
            <person name="Bruce D."/>
            <person name="Barry K."/>
            <person name="Shu S."/>
            <person name="Lindquist E."/>
            <person name="Wang M."/>
            <person name="Pitluck S."/>
            <person name="Vogel J.P."/>
            <person name="Garvin D.F."/>
            <person name="Mockler T.C."/>
            <person name="Schmutz J."/>
            <person name="Rokhsar D."/>
            <person name="Bevan M.W."/>
        </authorList>
    </citation>
    <scope>NUCLEOTIDE SEQUENCE</scope>
    <source>
        <strain evidence="2">Bd21</strain>
    </source>
</reference>
<sequence length="87" mass="9459">MPDKDEDSGDPGDRDVESIVVGVEQMNVQQKQDDLTNWRRTGVEPVTASAMPEPDDADIPEEDIDDDDTYVDDGVVAPVLDEGDDGP</sequence>
<keyword evidence="4" id="KW-1185">Reference proteome</keyword>